<protein>
    <submittedName>
        <fullName evidence="2">Uncharacterized protein</fullName>
    </submittedName>
</protein>
<organism evidence="2 3">
    <name type="scientific">Batillaria attramentaria</name>
    <dbReference type="NCBI Taxonomy" id="370345"/>
    <lineage>
        <taxon>Eukaryota</taxon>
        <taxon>Metazoa</taxon>
        <taxon>Spiralia</taxon>
        <taxon>Lophotrochozoa</taxon>
        <taxon>Mollusca</taxon>
        <taxon>Gastropoda</taxon>
        <taxon>Caenogastropoda</taxon>
        <taxon>Sorbeoconcha</taxon>
        <taxon>Cerithioidea</taxon>
        <taxon>Batillariidae</taxon>
        <taxon>Batillaria</taxon>
    </lineage>
</organism>
<evidence type="ECO:0000256" key="1">
    <source>
        <dbReference type="SAM" id="MobiDB-lite"/>
    </source>
</evidence>
<comment type="caution">
    <text evidence="2">The sequence shown here is derived from an EMBL/GenBank/DDBJ whole genome shotgun (WGS) entry which is preliminary data.</text>
</comment>
<dbReference type="AlphaFoldDB" id="A0ABD0J7Z7"/>
<accession>A0ABD0J7Z7</accession>
<evidence type="ECO:0000313" key="3">
    <source>
        <dbReference type="Proteomes" id="UP001519460"/>
    </source>
</evidence>
<sequence>MADGRHFLKKEEEQKKKKSRVRDTQAVALAPLYSSPSRWCYLRFHTTLNSGAPQFPLSPYLQLTLLRSYLQLHHFATAAAAKFFSGINLSRAKEGLFPKACLGLEQGQKMQLPSRRPPPGEPRGR</sequence>
<reference evidence="2 3" key="1">
    <citation type="journal article" date="2023" name="Sci. Data">
        <title>Genome assembly of the Korean intertidal mud-creeper Batillaria attramentaria.</title>
        <authorList>
            <person name="Patra A.K."/>
            <person name="Ho P.T."/>
            <person name="Jun S."/>
            <person name="Lee S.J."/>
            <person name="Kim Y."/>
            <person name="Won Y.J."/>
        </authorList>
    </citation>
    <scope>NUCLEOTIDE SEQUENCE [LARGE SCALE GENOMIC DNA]</scope>
    <source>
        <strain evidence="2">Wonlab-2016</strain>
    </source>
</reference>
<dbReference type="EMBL" id="JACVVK020000573">
    <property type="protein sequence ID" value="KAK7465167.1"/>
    <property type="molecule type" value="Genomic_DNA"/>
</dbReference>
<proteinExistence type="predicted"/>
<feature type="compositionally biased region" description="Basic and acidic residues" evidence="1">
    <location>
        <begin position="1"/>
        <end position="15"/>
    </location>
</feature>
<name>A0ABD0J7Z7_9CAEN</name>
<dbReference type="Proteomes" id="UP001519460">
    <property type="component" value="Unassembled WGS sequence"/>
</dbReference>
<gene>
    <name evidence="2" type="ORF">BaRGS_00037657</name>
</gene>
<keyword evidence="3" id="KW-1185">Reference proteome</keyword>
<feature type="region of interest" description="Disordered" evidence="1">
    <location>
        <begin position="1"/>
        <end position="21"/>
    </location>
</feature>
<evidence type="ECO:0000313" key="2">
    <source>
        <dbReference type="EMBL" id="KAK7465167.1"/>
    </source>
</evidence>